<feature type="domain" description="SpoVT-AbrB" evidence="2">
    <location>
        <begin position="1"/>
        <end position="46"/>
    </location>
</feature>
<dbReference type="Gene3D" id="2.10.260.10">
    <property type="match status" value="1"/>
</dbReference>
<organism evidence="3">
    <name type="scientific">Kuenenia stuttgartiensis</name>
    <dbReference type="NCBI Taxonomy" id="174633"/>
    <lineage>
        <taxon>Bacteria</taxon>
        <taxon>Pseudomonadati</taxon>
        <taxon>Planctomycetota</taxon>
        <taxon>Candidatus Brocadiia</taxon>
        <taxon>Candidatus Brocadiales</taxon>
        <taxon>Candidatus Brocadiaceae</taxon>
        <taxon>Candidatus Kuenenia</taxon>
    </lineage>
</organism>
<reference evidence="3" key="1">
    <citation type="journal article" date="2006" name="Nature">
        <title>Deciphering the evolution and metabolism of an anammox bacterium from a community genome.</title>
        <authorList>
            <person name="Strous M."/>
            <person name="Pelletier E."/>
            <person name="Mangenot S."/>
            <person name="Rattei T."/>
            <person name="Lehner A."/>
            <person name="Taylor M.W."/>
            <person name="Horn M."/>
            <person name="Daims H."/>
            <person name="Bartol-Mavel D."/>
            <person name="Wincker P."/>
            <person name="Barbe V."/>
            <person name="Fonknechten N."/>
            <person name="Vallenet D."/>
            <person name="Segurens B."/>
            <person name="Schenowitz-Truong C."/>
            <person name="Medigue C."/>
            <person name="Collingro A."/>
            <person name="Snel B."/>
            <person name="Dutilh B.E."/>
            <person name="OpDenCamp H.J.M."/>
            <person name="vanDerDrift C."/>
            <person name="Cirpus I."/>
            <person name="vanDePas-Schoonen K.T."/>
            <person name="Harhangi H.R."/>
            <person name="vanNiftrik L."/>
            <person name="Schmid M."/>
            <person name="Keltjens J."/>
            <person name="vanDeVossenberg J."/>
            <person name="Kartal B."/>
            <person name="Meier H."/>
            <person name="Frishman D."/>
            <person name="Huynen M.A."/>
            <person name="Mewes H."/>
            <person name="Weissenbach J."/>
            <person name="Jetten M.S.M."/>
            <person name="Wagner M."/>
            <person name="LePaslier D."/>
        </authorList>
    </citation>
    <scope>NUCLEOTIDE SEQUENCE</scope>
</reference>
<reference evidence="6" key="4">
    <citation type="submission" date="2017-10" db="EMBL/GenBank/DDBJ databases">
        <authorList>
            <person name="Frank J."/>
        </authorList>
    </citation>
    <scope>NUCLEOTIDE SEQUENCE [LARGE SCALE GENOMIC DNA]</scope>
</reference>
<evidence type="ECO:0000256" key="1">
    <source>
        <dbReference type="PROSITE-ProRule" id="PRU01076"/>
    </source>
</evidence>
<dbReference type="KEGG" id="kst:KSMBR1_3636"/>
<evidence type="ECO:0000259" key="2">
    <source>
        <dbReference type="PROSITE" id="PS51740"/>
    </source>
</evidence>
<dbReference type="EMBL" id="LT934425">
    <property type="protein sequence ID" value="SOH06109.1"/>
    <property type="molecule type" value="Genomic_DNA"/>
</dbReference>
<evidence type="ECO:0000313" key="7">
    <source>
        <dbReference type="Proteomes" id="UP000501926"/>
    </source>
</evidence>
<dbReference type="SMART" id="SM00966">
    <property type="entry name" value="SpoVT_AbrB"/>
    <property type="match status" value="1"/>
</dbReference>
<proteinExistence type="predicted"/>
<accession>Q1Q0K6</accession>
<dbReference type="InterPro" id="IPR007159">
    <property type="entry name" value="SpoVT-AbrB_dom"/>
</dbReference>
<dbReference type="Proteomes" id="UP000221734">
    <property type="component" value="Chromosome Kuenenia_stuttgartiensis_MBR1"/>
</dbReference>
<dbReference type="OrthoDB" id="9811597at2"/>
<reference evidence="4 7" key="5">
    <citation type="submission" date="2020-02" db="EMBL/GenBank/DDBJ databases">
        <title>Newly sequenced genome of strain CSTR1 showed variability in Candidatus Kuenenia stuttgartiensis genomes.</title>
        <authorList>
            <person name="Ding C."/>
            <person name="Adrian L."/>
        </authorList>
    </citation>
    <scope>NUCLEOTIDE SEQUENCE [LARGE SCALE GENOMIC DNA]</scope>
    <source>
        <strain evidence="4 7">CSTR1</strain>
    </source>
</reference>
<dbReference type="EMBL" id="CP049055">
    <property type="protein sequence ID" value="QII12122.1"/>
    <property type="molecule type" value="Genomic_DNA"/>
</dbReference>
<gene>
    <name evidence="4" type="ORF">KsCSTR_27430</name>
    <name evidence="5" type="ORF">KSMBR1_3636</name>
    <name evidence="3" type="ORF">kuste2789</name>
</gene>
<reference evidence="5" key="3">
    <citation type="submission" date="2017-10" db="EMBL/GenBank/DDBJ databases">
        <authorList>
            <person name="Banno H."/>
            <person name="Chua N.-H."/>
        </authorList>
    </citation>
    <scope>NUCLEOTIDE SEQUENCE [LARGE SCALE GENOMIC DNA]</scope>
    <source>
        <strain evidence="5">Kuenenia_mbr1_ru-nijmegen</strain>
    </source>
</reference>
<dbReference type="InterPro" id="IPR037914">
    <property type="entry name" value="SpoVT-AbrB_sf"/>
</dbReference>
<name>Q1Q0K6_KUEST</name>
<dbReference type="PANTHER" id="PTHR34860:SF6">
    <property type="entry name" value="REPRESSOR-LIKE PROTEIN SSO7C3"/>
    <property type="match status" value="1"/>
</dbReference>
<sequence>MKVLTISSKGQIAIPKEIRDFLHIKEGDRLVYKIDRGRIVLEPVVSVPRSQSYFWTPEVQEKVKNADENFKTGNFKTYKVDKFIKELKA</sequence>
<keyword evidence="1" id="KW-0238">DNA-binding</keyword>
<dbReference type="Proteomes" id="UP000501926">
    <property type="component" value="Chromosome"/>
</dbReference>
<dbReference type="RefSeq" id="WP_099326612.1">
    <property type="nucleotide sequence ID" value="NZ_CP049055.1"/>
</dbReference>
<evidence type="ECO:0000313" key="6">
    <source>
        <dbReference type="Proteomes" id="UP000221734"/>
    </source>
</evidence>
<dbReference type="InterPro" id="IPR052975">
    <property type="entry name" value="Repressor-like_regulatory"/>
</dbReference>
<dbReference type="EMBL" id="CT573071">
    <property type="protein sequence ID" value="CAJ73540.1"/>
    <property type="molecule type" value="Genomic_DNA"/>
</dbReference>
<reference evidence="3" key="2">
    <citation type="submission" date="2006-01" db="EMBL/GenBank/DDBJ databases">
        <authorList>
            <person name="Genoscope"/>
        </authorList>
    </citation>
    <scope>NUCLEOTIDE SEQUENCE</scope>
</reference>
<protein>
    <submittedName>
        <fullName evidence="4">SpoVT / AbrB like domain protein</fullName>
    </submittedName>
</protein>
<dbReference type="SUPFAM" id="SSF89447">
    <property type="entry name" value="AbrB/MazE/MraZ-like"/>
    <property type="match status" value="1"/>
</dbReference>
<evidence type="ECO:0000313" key="3">
    <source>
        <dbReference type="EMBL" id="CAJ73540.1"/>
    </source>
</evidence>
<dbReference type="GO" id="GO:0003677">
    <property type="term" value="F:DNA binding"/>
    <property type="evidence" value="ECO:0007669"/>
    <property type="project" value="UniProtKB-UniRule"/>
</dbReference>
<evidence type="ECO:0000313" key="5">
    <source>
        <dbReference type="EMBL" id="SOH06109.1"/>
    </source>
</evidence>
<keyword evidence="6" id="KW-1185">Reference proteome</keyword>
<evidence type="ECO:0000313" key="4">
    <source>
        <dbReference type="EMBL" id="QII12122.1"/>
    </source>
</evidence>
<dbReference type="NCBIfam" id="TIGR01439">
    <property type="entry name" value="lp_hng_hel_AbrB"/>
    <property type="match status" value="1"/>
</dbReference>
<dbReference type="Pfam" id="PF04014">
    <property type="entry name" value="MazE_antitoxin"/>
    <property type="match status" value="1"/>
</dbReference>
<dbReference type="PANTHER" id="PTHR34860">
    <property type="entry name" value="REPRESSOR-LIKE PROTEIN SSO7C3"/>
    <property type="match status" value="1"/>
</dbReference>
<dbReference type="AlphaFoldDB" id="Q1Q0K6"/>
<dbReference type="PROSITE" id="PS51740">
    <property type="entry name" value="SPOVT_ABRB"/>
    <property type="match status" value="1"/>
</dbReference>